<accession>A0ACD3B0B8</accession>
<sequence>MVKVQVLLFGALVASSASAAPVHKRIAQVITEATAKWEQACLKAGGGQKCNPQSIASFDTLLIAPGPCEQQDQADNMIDLAHSLNNDPDMIRLTQIFAQQPRNTPNSQAVPYCQKAPRNAELKGLFQCQYQGANQVVFVGGASVGQAGTIPFGLNAPVSPPGSCKAHTSGPLADGSQLVAITNDPGVGGGTGAAAPPPAQAPPPAPAAQNGAASAPAAGGDFHLANAQDAQALNAKFATLTASSACTDGENACVGGKFAQCVAGKFAITGCAGGTECVALPLVNSRGTSITCDTAGDAADRFSQAGASGTGLAARAGRASKSKPAASSFQLANGHEAQALNKKFASLSASSPCTSGEHACVGGKLAQCAGGKFSISACAAGLQCFALPLVNSRGTSVTCDTRADAAKRIADTGAKGGITG</sequence>
<evidence type="ECO:0000313" key="2">
    <source>
        <dbReference type="Proteomes" id="UP000308600"/>
    </source>
</evidence>
<name>A0ACD3B0B8_9AGAR</name>
<dbReference type="Proteomes" id="UP000308600">
    <property type="component" value="Unassembled WGS sequence"/>
</dbReference>
<dbReference type="EMBL" id="ML208299">
    <property type="protein sequence ID" value="TFK71327.1"/>
    <property type="molecule type" value="Genomic_DNA"/>
</dbReference>
<gene>
    <name evidence="1" type="ORF">BDN72DRAFT_462375</name>
</gene>
<organism evidence="1 2">
    <name type="scientific">Pluteus cervinus</name>
    <dbReference type="NCBI Taxonomy" id="181527"/>
    <lineage>
        <taxon>Eukaryota</taxon>
        <taxon>Fungi</taxon>
        <taxon>Dikarya</taxon>
        <taxon>Basidiomycota</taxon>
        <taxon>Agaricomycotina</taxon>
        <taxon>Agaricomycetes</taxon>
        <taxon>Agaricomycetidae</taxon>
        <taxon>Agaricales</taxon>
        <taxon>Pluteineae</taxon>
        <taxon>Pluteaceae</taxon>
        <taxon>Pluteus</taxon>
    </lineage>
</organism>
<reference evidence="1 2" key="1">
    <citation type="journal article" date="2019" name="Nat. Ecol. Evol.">
        <title>Megaphylogeny resolves global patterns of mushroom evolution.</title>
        <authorList>
            <person name="Varga T."/>
            <person name="Krizsan K."/>
            <person name="Foldi C."/>
            <person name="Dima B."/>
            <person name="Sanchez-Garcia M."/>
            <person name="Sanchez-Ramirez S."/>
            <person name="Szollosi G.J."/>
            <person name="Szarkandi J.G."/>
            <person name="Papp V."/>
            <person name="Albert L."/>
            <person name="Andreopoulos W."/>
            <person name="Angelini C."/>
            <person name="Antonin V."/>
            <person name="Barry K.W."/>
            <person name="Bougher N.L."/>
            <person name="Buchanan P."/>
            <person name="Buyck B."/>
            <person name="Bense V."/>
            <person name="Catcheside P."/>
            <person name="Chovatia M."/>
            <person name="Cooper J."/>
            <person name="Damon W."/>
            <person name="Desjardin D."/>
            <person name="Finy P."/>
            <person name="Geml J."/>
            <person name="Haridas S."/>
            <person name="Hughes K."/>
            <person name="Justo A."/>
            <person name="Karasinski D."/>
            <person name="Kautmanova I."/>
            <person name="Kiss B."/>
            <person name="Kocsube S."/>
            <person name="Kotiranta H."/>
            <person name="LaButti K.M."/>
            <person name="Lechner B.E."/>
            <person name="Liimatainen K."/>
            <person name="Lipzen A."/>
            <person name="Lukacs Z."/>
            <person name="Mihaltcheva S."/>
            <person name="Morgado L.N."/>
            <person name="Niskanen T."/>
            <person name="Noordeloos M.E."/>
            <person name="Ohm R.A."/>
            <person name="Ortiz-Santana B."/>
            <person name="Ovrebo C."/>
            <person name="Racz N."/>
            <person name="Riley R."/>
            <person name="Savchenko A."/>
            <person name="Shiryaev A."/>
            <person name="Soop K."/>
            <person name="Spirin V."/>
            <person name="Szebenyi C."/>
            <person name="Tomsovsky M."/>
            <person name="Tulloss R.E."/>
            <person name="Uehling J."/>
            <person name="Grigoriev I.V."/>
            <person name="Vagvolgyi C."/>
            <person name="Papp T."/>
            <person name="Martin F.M."/>
            <person name="Miettinen O."/>
            <person name="Hibbett D.S."/>
            <person name="Nagy L.G."/>
        </authorList>
    </citation>
    <scope>NUCLEOTIDE SEQUENCE [LARGE SCALE GENOMIC DNA]</scope>
    <source>
        <strain evidence="1 2">NL-1719</strain>
    </source>
</reference>
<keyword evidence="2" id="KW-1185">Reference proteome</keyword>
<protein>
    <submittedName>
        <fullName evidence="1">Uncharacterized protein</fullName>
    </submittedName>
</protein>
<evidence type="ECO:0000313" key="1">
    <source>
        <dbReference type="EMBL" id="TFK71327.1"/>
    </source>
</evidence>
<proteinExistence type="predicted"/>